<accession>A0A7K3NJ04</accession>
<keyword evidence="1" id="KW-0732">Signal</keyword>
<evidence type="ECO:0000256" key="1">
    <source>
        <dbReference type="SAM" id="SignalP"/>
    </source>
</evidence>
<organism evidence="2 3">
    <name type="scientific">Desulfolutivibrio sulfodismutans</name>
    <dbReference type="NCBI Taxonomy" id="63561"/>
    <lineage>
        <taxon>Bacteria</taxon>
        <taxon>Pseudomonadati</taxon>
        <taxon>Thermodesulfobacteriota</taxon>
        <taxon>Desulfovibrionia</taxon>
        <taxon>Desulfovibrionales</taxon>
        <taxon>Desulfovibrionaceae</taxon>
        <taxon>Desulfolutivibrio</taxon>
    </lineage>
</organism>
<dbReference type="Proteomes" id="UP000469724">
    <property type="component" value="Unassembled WGS sequence"/>
</dbReference>
<dbReference type="EMBL" id="JAAGRQ010000001">
    <property type="protein sequence ID" value="NDY55199.1"/>
    <property type="molecule type" value="Genomic_DNA"/>
</dbReference>
<dbReference type="AlphaFoldDB" id="A0A7K3NJ04"/>
<evidence type="ECO:0000313" key="3">
    <source>
        <dbReference type="Proteomes" id="UP000469724"/>
    </source>
</evidence>
<evidence type="ECO:0008006" key="4">
    <source>
        <dbReference type="Google" id="ProtNLM"/>
    </source>
</evidence>
<protein>
    <recommendedName>
        <fullName evidence="4">SH3 domain-containing protein</fullName>
    </recommendedName>
</protein>
<comment type="caution">
    <text evidence="2">The sequence shown here is derived from an EMBL/GenBank/DDBJ whole genome shotgun (WGS) entry which is preliminary data.</text>
</comment>
<feature type="signal peptide" evidence="1">
    <location>
        <begin position="1"/>
        <end position="26"/>
    </location>
</feature>
<proteinExistence type="predicted"/>
<feature type="chain" id="PRO_5029660609" description="SH3 domain-containing protein" evidence="1">
    <location>
        <begin position="27"/>
        <end position="93"/>
    </location>
</feature>
<reference evidence="2 3" key="1">
    <citation type="submission" date="2020-02" db="EMBL/GenBank/DDBJ databases">
        <title>Comparative genomics of sulfur disproportionating microorganisms.</title>
        <authorList>
            <person name="Ward L.M."/>
            <person name="Bertran E."/>
            <person name="Johnston D.T."/>
        </authorList>
    </citation>
    <scope>NUCLEOTIDE SEQUENCE [LARGE SCALE GENOMIC DNA]</scope>
    <source>
        <strain evidence="2 3">DSM 3696</strain>
    </source>
</reference>
<sequence length="93" mass="9945">MKSLTKIACVLSLAAILGLPAVTATARPLGSTAYSGMSNLPLRNCEGFWCGQLNRIAMDEQLKVLVYGSGGGWSYVEVVSTGQRGWVCNENVY</sequence>
<name>A0A7K3NJ04_9BACT</name>
<evidence type="ECO:0000313" key="2">
    <source>
        <dbReference type="EMBL" id="NDY55199.1"/>
    </source>
</evidence>
<keyword evidence="3" id="KW-1185">Reference proteome</keyword>
<gene>
    <name evidence="2" type="ORF">G3N56_00370</name>
</gene>
<dbReference type="RefSeq" id="WP_163300253.1">
    <property type="nucleotide sequence ID" value="NZ_JAAGRQ010000001.1"/>
</dbReference>